<comment type="cofactor">
    <cofactor evidence="10 13">
        <name>Mg(2+)</name>
        <dbReference type="ChEBI" id="CHEBI:18420"/>
    </cofactor>
    <text evidence="10 13">Binds 1 Mg(2+) ion per subunit.</text>
</comment>
<evidence type="ECO:0000259" key="15">
    <source>
        <dbReference type="Pfam" id="PF02878"/>
    </source>
</evidence>
<dbReference type="UniPathway" id="UPA00113">
    <property type="reaction ID" value="UER00530"/>
</dbReference>
<feature type="binding site" evidence="12">
    <location>
        <position position="573"/>
    </location>
    <ligand>
        <name>substrate</name>
    </ligand>
</feature>
<evidence type="ECO:0000256" key="9">
    <source>
        <dbReference type="ARBA" id="ARBA00032065"/>
    </source>
</evidence>
<sequence>MVLQAAVADAICAAVAKYPLLHDARVDPMPYGTSGFRTIGTLLPPVASRVVYVAVLRVWWAIKKGNFGGLNGCSVGCMVTASHNPCGDNGLKLIDVDGGMLETSWETTCTQAANASTGEEILKVLNDCINLHGLEQPKPEDVKIRCPFGAVHLSRDTRPTGVDILSAIFSSLQAIGVTYADHGVLTTPQLHYLVGRANREQLTGPGAMKPADFTSALYAKEVFGSLGELLRFVTEGNGGTNPRQRQKIVIDAASGVGAVALKSLLKCAQEVTSGVFEEFFDVTVLHDNVDDINALNYMCGADYTQKAQYPSNDTKEWAAAYEKRRSDKNEEVHYYSLDGDADRVVAFFHDRETGEDVWRLLDGDRISILYALSVREWIGGEALKLLDVGVVQTAYANGASTDYIQRGLGLRTYSSQTGVKNLHPIAHKCDIGAYFESNGHGTILLNGDAIDAKVPSLPSKTRHVLSLLPRLISQVCGDAIANVFACELILLAHKMSFDSWLRLYTDIPSTQLKVKVKNPKVITNTQDERRALTPPGLQEAIDAAVAAANEATPSSATVARAFARPSGTEPIVRVYAEAATHAVSSKLANDVEEIVRRFCGGA</sequence>
<evidence type="ECO:0000256" key="2">
    <source>
        <dbReference type="ARBA" id="ARBA00004865"/>
    </source>
</evidence>
<dbReference type="InterPro" id="IPR005844">
    <property type="entry name" value="A-D-PHexomutase_a/b/a-I"/>
</dbReference>
<dbReference type="GO" id="GO:0004610">
    <property type="term" value="F:phosphoacetylglucosamine mutase activity"/>
    <property type="evidence" value="ECO:0007669"/>
    <property type="project" value="UniProtKB-UniRule"/>
</dbReference>
<dbReference type="EC" id="5.4.2.3" evidence="4 10"/>
<dbReference type="PANTHER" id="PTHR45955:SF1">
    <property type="entry name" value="PHOSPHOACETYLGLUCOSAMINE MUTASE"/>
    <property type="match status" value="1"/>
</dbReference>
<comment type="caution">
    <text evidence="17">The sequence shown here is derived from an EMBL/GenBank/DDBJ whole genome shotgun (WGS) entry which is preliminary data.</text>
</comment>
<dbReference type="InterPro" id="IPR016657">
    <property type="entry name" value="PAGM"/>
</dbReference>
<reference evidence="17 18" key="1">
    <citation type="submission" date="2018-09" db="EMBL/GenBank/DDBJ databases">
        <title>whole genome sequence of T. equiperdum IVM-t1 strain.</title>
        <authorList>
            <person name="Suganuma K."/>
        </authorList>
    </citation>
    <scope>NUCLEOTIDE SEQUENCE [LARGE SCALE GENOMIC DNA]</scope>
    <source>
        <strain evidence="17 18">IVM-t1</strain>
    </source>
</reference>
<dbReference type="SUPFAM" id="SSF53738">
    <property type="entry name" value="Phosphoglucomutase, first 3 domains"/>
    <property type="match status" value="1"/>
</dbReference>
<evidence type="ECO:0000256" key="10">
    <source>
        <dbReference type="PIRNR" id="PIRNR016408"/>
    </source>
</evidence>
<dbReference type="CDD" id="cd03086">
    <property type="entry name" value="PGM3"/>
    <property type="match status" value="1"/>
</dbReference>
<dbReference type="FunFam" id="3.30.310.50:FF:000003">
    <property type="entry name" value="Phosphoacetylglucosamine mutase"/>
    <property type="match status" value="1"/>
</dbReference>
<dbReference type="Gene3D" id="3.30.310.50">
    <property type="entry name" value="Alpha-D-phosphohexomutase, C-terminal domain"/>
    <property type="match status" value="1"/>
</dbReference>
<proteinExistence type="inferred from homology"/>
<dbReference type="InterPro" id="IPR016055">
    <property type="entry name" value="A-D-PHexomutase_a/b/a-I/II/III"/>
</dbReference>
<dbReference type="PANTHER" id="PTHR45955">
    <property type="entry name" value="PHOSPHOACETYLGLUCOSAMINE MUTASE"/>
    <property type="match status" value="1"/>
</dbReference>
<evidence type="ECO:0000256" key="7">
    <source>
        <dbReference type="ARBA" id="ARBA00023235"/>
    </source>
</evidence>
<dbReference type="Gene3D" id="3.40.120.10">
    <property type="entry name" value="Alpha-D-Glucose-1,6-Bisphosphate, subunit A, domain 3"/>
    <property type="match status" value="2"/>
</dbReference>
<feature type="binding site" evidence="13">
    <location>
        <position position="340"/>
    </location>
    <ligand>
        <name>Mg(2+)</name>
        <dbReference type="ChEBI" id="CHEBI:18420"/>
    </ligand>
</feature>
<evidence type="ECO:0000259" key="16">
    <source>
        <dbReference type="Pfam" id="PF21404"/>
    </source>
</evidence>
<evidence type="ECO:0000256" key="5">
    <source>
        <dbReference type="ARBA" id="ARBA00022723"/>
    </source>
</evidence>
<keyword evidence="7 10" id="KW-0413">Isomerase</keyword>
<dbReference type="Proteomes" id="UP000266743">
    <property type="component" value="Chromosome 8"/>
</dbReference>
<feature type="binding site" evidence="12">
    <location>
        <begin position="436"/>
        <end position="438"/>
    </location>
    <ligand>
        <name>substrate</name>
    </ligand>
</feature>
<evidence type="ECO:0000259" key="14">
    <source>
        <dbReference type="Pfam" id="PF00408"/>
    </source>
</evidence>
<evidence type="ECO:0000256" key="12">
    <source>
        <dbReference type="PIRSR" id="PIRSR016408-2"/>
    </source>
</evidence>
<dbReference type="Pfam" id="PF02878">
    <property type="entry name" value="PGM_PMM_I"/>
    <property type="match status" value="1"/>
</dbReference>
<evidence type="ECO:0000256" key="13">
    <source>
        <dbReference type="PIRSR" id="PIRSR016408-3"/>
    </source>
</evidence>
<dbReference type="InterPro" id="IPR036900">
    <property type="entry name" value="A-D-PHexomutase_C_sf"/>
</dbReference>
<accession>A0A3L6L3S8</accession>
<organism evidence="17 18">
    <name type="scientific">Trypanosoma brucei equiperdum</name>
    <dbReference type="NCBI Taxonomy" id="630700"/>
    <lineage>
        <taxon>Eukaryota</taxon>
        <taxon>Discoba</taxon>
        <taxon>Euglenozoa</taxon>
        <taxon>Kinetoplastea</taxon>
        <taxon>Metakinetoplastina</taxon>
        <taxon>Trypanosomatida</taxon>
        <taxon>Trypanosomatidae</taxon>
        <taxon>Trypanosoma</taxon>
    </lineage>
</organism>
<evidence type="ECO:0000313" key="18">
    <source>
        <dbReference type="Proteomes" id="UP000266743"/>
    </source>
</evidence>
<feature type="binding site" description="via phosphate group" evidence="13">
    <location>
        <position position="82"/>
    </location>
    <ligand>
        <name>Mg(2+)</name>
        <dbReference type="ChEBI" id="CHEBI:18420"/>
    </ligand>
</feature>
<evidence type="ECO:0000256" key="3">
    <source>
        <dbReference type="ARBA" id="ARBA00010231"/>
    </source>
</evidence>
<dbReference type="GO" id="GO:0005975">
    <property type="term" value="P:carbohydrate metabolic process"/>
    <property type="evidence" value="ECO:0007669"/>
    <property type="project" value="InterPro"/>
</dbReference>
<dbReference type="GO" id="GO:0046872">
    <property type="term" value="F:metal ion binding"/>
    <property type="evidence" value="ECO:0007669"/>
    <property type="project" value="UniProtKB-KW"/>
</dbReference>
<keyword evidence="5 10" id="KW-0479">Metal-binding</keyword>
<dbReference type="AlphaFoldDB" id="A0A3L6L3S8"/>
<feature type="binding site" evidence="12">
    <location>
        <begin position="564"/>
        <end position="568"/>
    </location>
    <ligand>
        <name>substrate</name>
    </ligand>
</feature>
<comment type="pathway">
    <text evidence="2 10">Nucleotide-sugar biosynthesis; UDP-N-acetyl-alpha-D-glucosamine biosynthesis; N-acetyl-alpha-D-glucosamine 1-phosphate from alpha-D-glucosamine 6-phosphate (route I): step 2/2.</text>
</comment>
<dbReference type="SUPFAM" id="SSF55957">
    <property type="entry name" value="Phosphoglucomutase, C-terminal domain"/>
    <property type="match status" value="1"/>
</dbReference>
<feature type="active site" description="Phosphoserine intermediate" evidence="11">
    <location>
        <position position="82"/>
    </location>
</feature>
<dbReference type="FunFam" id="3.40.120.10:FF:000051">
    <property type="entry name" value="Phosphoacetylglucosamine mutase"/>
    <property type="match status" value="1"/>
</dbReference>
<name>A0A3L6L3S8_9TRYP</name>
<evidence type="ECO:0000256" key="11">
    <source>
        <dbReference type="PIRSR" id="PIRSR016408-1"/>
    </source>
</evidence>
<evidence type="ECO:0000256" key="1">
    <source>
        <dbReference type="ARBA" id="ARBA00000558"/>
    </source>
</evidence>
<keyword evidence="6 10" id="KW-0460">Magnesium</keyword>
<comment type="catalytic activity">
    <reaction evidence="1 10">
        <text>N-acetyl-alpha-D-glucosamine 1-phosphate = N-acetyl-D-glucosamine 6-phosphate</text>
        <dbReference type="Rhea" id="RHEA:23804"/>
        <dbReference type="ChEBI" id="CHEBI:57513"/>
        <dbReference type="ChEBI" id="CHEBI:57776"/>
        <dbReference type="EC" id="5.4.2.3"/>
    </reaction>
</comment>
<protein>
    <recommendedName>
        <fullName evidence="4 10">Phosphoacetylglucosamine mutase</fullName>
        <shortName evidence="10">PAGM</shortName>
        <ecNumber evidence="4 10">5.4.2.3</ecNumber>
    </recommendedName>
    <alternativeName>
        <fullName evidence="9 10">Acetylglucosamine phosphomutase</fullName>
    </alternativeName>
    <alternativeName>
        <fullName evidence="8 10">N-acetylglucosamine-phosphate mutase</fullName>
    </alternativeName>
</protein>
<feature type="binding site" evidence="13">
    <location>
        <position position="338"/>
    </location>
    <ligand>
        <name>Mg(2+)</name>
        <dbReference type="ChEBI" id="CHEBI:18420"/>
    </ligand>
</feature>
<comment type="similarity">
    <text evidence="3 10">Belongs to the phosphohexose mutase family.</text>
</comment>
<dbReference type="EMBL" id="QSBY01000008">
    <property type="protein sequence ID" value="RHW70768.1"/>
    <property type="molecule type" value="Genomic_DNA"/>
</dbReference>
<feature type="domain" description="Alpha-D-phosphohexomutase C-terminal" evidence="14">
    <location>
        <begin position="539"/>
        <end position="593"/>
    </location>
</feature>
<evidence type="ECO:0000256" key="8">
    <source>
        <dbReference type="ARBA" id="ARBA00031926"/>
    </source>
</evidence>
<dbReference type="Pfam" id="PF00408">
    <property type="entry name" value="PGM_PMM_IV"/>
    <property type="match status" value="1"/>
</dbReference>
<feature type="domain" description="Phosphoacetylglucosamine mutase AMG1" evidence="16">
    <location>
        <begin position="362"/>
        <end position="493"/>
    </location>
</feature>
<dbReference type="InterPro" id="IPR049022">
    <property type="entry name" value="AMG1_III"/>
</dbReference>
<feature type="domain" description="Alpha-D-phosphohexomutase alpha/beta/alpha" evidence="15">
    <location>
        <begin position="72"/>
        <end position="114"/>
    </location>
</feature>
<evidence type="ECO:0000313" key="17">
    <source>
        <dbReference type="EMBL" id="RHW70768.1"/>
    </source>
</evidence>
<dbReference type="Pfam" id="PF21404">
    <property type="entry name" value="AMG1_III"/>
    <property type="match status" value="1"/>
</dbReference>
<dbReference type="InterPro" id="IPR005843">
    <property type="entry name" value="A-D-PHexomutase_C"/>
</dbReference>
<gene>
    <name evidence="17" type="ORF">DPX39_080009700</name>
</gene>
<evidence type="ECO:0000256" key="6">
    <source>
        <dbReference type="ARBA" id="ARBA00022842"/>
    </source>
</evidence>
<evidence type="ECO:0000256" key="4">
    <source>
        <dbReference type="ARBA" id="ARBA00012731"/>
    </source>
</evidence>
<feature type="binding site" evidence="13">
    <location>
        <position position="342"/>
    </location>
    <ligand>
        <name>Mg(2+)</name>
        <dbReference type="ChEBI" id="CHEBI:18420"/>
    </ligand>
</feature>
<dbReference type="GO" id="GO:0006048">
    <property type="term" value="P:UDP-N-acetylglucosamine biosynthetic process"/>
    <property type="evidence" value="ECO:0007669"/>
    <property type="project" value="UniProtKB-UniRule"/>
</dbReference>
<dbReference type="PIRSF" id="PIRSF016408">
    <property type="entry name" value="PAGM"/>
    <property type="match status" value="1"/>
</dbReference>